<dbReference type="PROSITE" id="PS51192">
    <property type="entry name" value="HELICASE_ATP_BIND_1"/>
    <property type="match status" value="1"/>
</dbReference>
<dbReference type="SMART" id="SM00487">
    <property type="entry name" value="DEXDc"/>
    <property type="match status" value="1"/>
</dbReference>
<evidence type="ECO:0000313" key="9">
    <source>
        <dbReference type="Proteomes" id="UP000019086"/>
    </source>
</evidence>
<dbReference type="PATRIC" id="fig|1263832.3.peg.813"/>
<dbReference type="Pfam" id="PF00270">
    <property type="entry name" value="DEAD"/>
    <property type="match status" value="1"/>
</dbReference>
<dbReference type="InterPro" id="IPR050474">
    <property type="entry name" value="Hel308_SKI2-like"/>
</dbReference>
<dbReference type="SUPFAM" id="SSF52540">
    <property type="entry name" value="P-loop containing nucleoside triphosphate hydrolases"/>
    <property type="match status" value="1"/>
</dbReference>
<gene>
    <name evidence="8" type="ORF">F544_8190</name>
</gene>
<dbReference type="PANTHER" id="PTHR47961">
    <property type="entry name" value="DNA POLYMERASE THETA, PUTATIVE (AFU_ORTHOLOGUE AFUA_1G05260)-RELATED"/>
    <property type="match status" value="1"/>
</dbReference>
<keyword evidence="2" id="KW-0378">Hydrolase</keyword>
<feature type="domain" description="Helicase C-terminal" evidence="7">
    <location>
        <begin position="511"/>
        <end position="710"/>
    </location>
</feature>
<protein>
    <submittedName>
        <fullName evidence="8">DEAD/DEAH box helicase</fullName>
    </submittedName>
</protein>
<dbReference type="SMART" id="SM00490">
    <property type="entry name" value="HELICc"/>
    <property type="match status" value="1"/>
</dbReference>
<feature type="coiled-coil region" evidence="5">
    <location>
        <begin position="1006"/>
        <end position="1040"/>
    </location>
</feature>
<dbReference type="GO" id="GO:0004386">
    <property type="term" value="F:helicase activity"/>
    <property type="evidence" value="ECO:0007669"/>
    <property type="project" value="UniProtKB-KW"/>
</dbReference>
<organism evidence="8 9">
    <name type="scientific">Bibersteinia trehalosi USDA-ARS-USMARC-190</name>
    <dbReference type="NCBI Taxonomy" id="1263832"/>
    <lineage>
        <taxon>Bacteria</taxon>
        <taxon>Pseudomonadati</taxon>
        <taxon>Pseudomonadota</taxon>
        <taxon>Gammaproteobacteria</taxon>
        <taxon>Pasteurellales</taxon>
        <taxon>Pasteurellaceae</taxon>
        <taxon>Bibersteinia</taxon>
    </lineage>
</organism>
<evidence type="ECO:0000259" key="6">
    <source>
        <dbReference type="PROSITE" id="PS51192"/>
    </source>
</evidence>
<evidence type="ECO:0000256" key="4">
    <source>
        <dbReference type="ARBA" id="ARBA00022840"/>
    </source>
</evidence>
<reference evidence="8 9" key="1">
    <citation type="submission" date="2013-12" db="EMBL/GenBank/DDBJ databases">
        <title>Annotation of the Bibersteinia trehalosi USDA-ARS-USMARC-190 complete genome.</title>
        <authorList>
            <person name="Harhay G.P."/>
            <person name="McVey S."/>
            <person name="Clawson M.L."/>
            <person name="Bono J."/>
            <person name="Heaton M.P."/>
            <person name="Chitko-Mckown C.G."/>
            <person name="Harhay D.M."/>
            <person name="Smith T.P.L."/>
        </authorList>
    </citation>
    <scope>NUCLEOTIDE SEQUENCE [LARGE SCALE GENOMIC DNA]</scope>
    <source>
        <strain evidence="8 9">USDA-ARS-USMARC-190</strain>
    </source>
</reference>
<dbReference type="EMBL" id="CP006956">
    <property type="protein sequence ID" value="AHG86050.1"/>
    <property type="molecule type" value="Genomic_DNA"/>
</dbReference>
<dbReference type="HOGENOM" id="CLU_290657_0_0_6"/>
<dbReference type="AlphaFoldDB" id="W0R6X6"/>
<dbReference type="KEGG" id="btra:F544_8190"/>
<evidence type="ECO:0000313" key="8">
    <source>
        <dbReference type="EMBL" id="AHG86050.1"/>
    </source>
</evidence>
<dbReference type="InterPro" id="IPR014001">
    <property type="entry name" value="Helicase_ATP-bd"/>
</dbReference>
<evidence type="ECO:0000256" key="3">
    <source>
        <dbReference type="ARBA" id="ARBA00022806"/>
    </source>
</evidence>
<dbReference type="Proteomes" id="UP000019086">
    <property type="component" value="Chromosome"/>
</dbReference>
<dbReference type="GO" id="GO:0005524">
    <property type="term" value="F:ATP binding"/>
    <property type="evidence" value="ECO:0007669"/>
    <property type="project" value="UniProtKB-KW"/>
</dbReference>
<dbReference type="PANTHER" id="PTHR47961:SF10">
    <property type="entry name" value="ATP-DEPENDENT DNA HELICASE HEL308"/>
    <property type="match status" value="1"/>
</dbReference>
<dbReference type="InterPro" id="IPR001650">
    <property type="entry name" value="Helicase_C-like"/>
</dbReference>
<dbReference type="RefSeq" id="WP_197017029.1">
    <property type="nucleotide sequence ID" value="NZ_CP006956.1"/>
</dbReference>
<evidence type="ECO:0000259" key="7">
    <source>
        <dbReference type="PROSITE" id="PS51194"/>
    </source>
</evidence>
<proteinExistence type="predicted"/>
<keyword evidence="5" id="KW-0175">Coiled coil</keyword>
<dbReference type="InterPro" id="IPR027417">
    <property type="entry name" value="P-loop_NTPase"/>
</dbReference>
<keyword evidence="1" id="KW-0547">Nucleotide-binding</keyword>
<keyword evidence="4" id="KW-0067">ATP-binding</keyword>
<sequence length="1054" mass="120934">MNYIREQQMKPEKKSQNLLSITRAKAKMFEYDVPENEHIRISDNPDKLFTLSISLLGDFAAAINRGESELPYFLEMQKNLHFSAYFFDSYIQSKLDNSVDQYLLLLGAAAYYLCDSPGSSLVLIEKLKKTISSSGIDELYFPNLNGDGLDFLLFWILESNYTFHFSNIQSIFGEFIEKISKKICMFFSLGNKNNIDDLLDELREFSYANGSARHILLSDVICAVINKKLYNSSWECLPKYSLLSKGRWSETLKKESFIKEFWPAQHLLGKANVFQGNSAIIQMPTSAGKTKAIELIIRSAFLARRASLSIVIAPFKALCNEIKNSLSDAFHNEIKVDELSDVLQADFEITKLLGHKQILVVTPEKLFYILRHNPELSEYIGLLIFDEGHQFDSGMRGIAYELLLASLKFMLHENIQKILISAVIGNADKIGEWLNRTPNVINGSTLTATFKSIGFTSWLDQLGRIEYVNAHNIENNEFFVPRVIEKISLARKERERKNRYFPEKEDGQSIALYLGLKLVPNGSIAIFSGRKDTAAKICEKITDIVSRNIPLPLPSEFSDNEEIERLKNLHIANLGSASSASISAGYGIFSHHGNIPHGIRISVEHAMRENLIRFVVCTSTLAQGVNLPIRYLIVSSVYQGGERIKVRDFHNLIGRAGRSGMHTEGSILFADPIVYDKRYVFKEKWRWEQVKELLDPNNSEPCISNLLSIFDPIKSDDGKSILDIDALLLVELYINSPDEIERLTSEIAKKDKNFSYTGVQQQIFWKIDLVCSVESFLLSYWDYQTETFSGENIVSLVESTLAFFLANEQEKENLKKLFNLLAQNISVNLTNPLYRKVYGKTLYGINDSKIILEWLNNNVNDLIQSRNIKDIYEKLWGIVEKYIRNSSFNKFNRKDVLKEIVMNWIAGHSFYELFLLAETCRIGEGERPRKVKIENIIDIFERGIAYDGVLLINALIEFLELIDLNDYDSKLLFERLQFIQKQFKYGLPSKTSIILYELGFSDRTISQELIRLLNLTSNQKDELLEELKQKAEIVKDIMDRYPSYFQKVMLRILE</sequence>
<name>W0R6X6_BIBTR</name>
<evidence type="ECO:0000256" key="2">
    <source>
        <dbReference type="ARBA" id="ARBA00022801"/>
    </source>
</evidence>
<dbReference type="InterPro" id="IPR011545">
    <property type="entry name" value="DEAD/DEAH_box_helicase_dom"/>
</dbReference>
<evidence type="ECO:0000256" key="1">
    <source>
        <dbReference type="ARBA" id="ARBA00022741"/>
    </source>
</evidence>
<feature type="domain" description="Helicase ATP-binding" evidence="6">
    <location>
        <begin position="270"/>
        <end position="442"/>
    </location>
</feature>
<dbReference type="PROSITE" id="PS51194">
    <property type="entry name" value="HELICASE_CTER"/>
    <property type="match status" value="1"/>
</dbReference>
<keyword evidence="3 8" id="KW-0347">Helicase</keyword>
<dbReference type="Pfam" id="PF00271">
    <property type="entry name" value="Helicase_C"/>
    <property type="match status" value="1"/>
</dbReference>
<dbReference type="GO" id="GO:0003676">
    <property type="term" value="F:nucleic acid binding"/>
    <property type="evidence" value="ECO:0007669"/>
    <property type="project" value="InterPro"/>
</dbReference>
<dbReference type="Gene3D" id="3.40.50.300">
    <property type="entry name" value="P-loop containing nucleotide triphosphate hydrolases"/>
    <property type="match status" value="2"/>
</dbReference>
<evidence type="ECO:0000256" key="5">
    <source>
        <dbReference type="SAM" id="Coils"/>
    </source>
</evidence>
<accession>W0R6X6</accession>
<dbReference type="GO" id="GO:0016787">
    <property type="term" value="F:hydrolase activity"/>
    <property type="evidence" value="ECO:0007669"/>
    <property type="project" value="UniProtKB-KW"/>
</dbReference>